<keyword evidence="3" id="KW-1185">Reference proteome</keyword>
<dbReference type="GeneID" id="66076811"/>
<keyword evidence="1" id="KW-0812">Transmembrane</keyword>
<sequence>MLNEEERKLALTRIDADRRLETRGRKDKTSWKLVRRAINFNTTLSAVCFLLLNITFGGLSIFMPTVIASLGRYSEY</sequence>
<reference evidence="2" key="1">
    <citation type="journal article" date="2021" name="Genome Biol. Evol.">
        <title>The assembled and annotated genome of the fairy-ring fungus Marasmius oreades.</title>
        <authorList>
            <person name="Hiltunen M."/>
            <person name="Ament-Velasquez S.L."/>
            <person name="Johannesson H."/>
        </authorList>
    </citation>
    <scope>NUCLEOTIDE SEQUENCE</scope>
    <source>
        <strain evidence="2">03SP1</strain>
    </source>
</reference>
<dbReference type="OrthoDB" id="2962993at2759"/>
<name>A0A9P7S3Z4_9AGAR</name>
<feature type="transmembrane region" description="Helical" evidence="1">
    <location>
        <begin position="44"/>
        <end position="67"/>
    </location>
</feature>
<protein>
    <submittedName>
        <fullName evidence="2">Uncharacterized protein</fullName>
    </submittedName>
</protein>
<keyword evidence="1" id="KW-1133">Transmembrane helix</keyword>
<dbReference type="KEGG" id="more:E1B28_007735"/>
<keyword evidence="1" id="KW-0472">Membrane</keyword>
<evidence type="ECO:0000313" key="3">
    <source>
        <dbReference type="Proteomes" id="UP001049176"/>
    </source>
</evidence>
<evidence type="ECO:0000313" key="2">
    <source>
        <dbReference type="EMBL" id="KAG7094123.1"/>
    </source>
</evidence>
<dbReference type="EMBL" id="CM032184">
    <property type="protein sequence ID" value="KAG7094123.1"/>
    <property type="molecule type" value="Genomic_DNA"/>
</dbReference>
<dbReference type="Proteomes" id="UP001049176">
    <property type="component" value="Chromosome 4"/>
</dbReference>
<dbReference type="RefSeq" id="XP_043010593.1">
    <property type="nucleotide sequence ID" value="XM_043152507.1"/>
</dbReference>
<comment type="caution">
    <text evidence="2">The sequence shown here is derived from an EMBL/GenBank/DDBJ whole genome shotgun (WGS) entry which is preliminary data.</text>
</comment>
<proteinExistence type="predicted"/>
<accession>A0A9P7S3Z4</accession>
<organism evidence="2 3">
    <name type="scientific">Marasmius oreades</name>
    <name type="common">fairy-ring Marasmius</name>
    <dbReference type="NCBI Taxonomy" id="181124"/>
    <lineage>
        <taxon>Eukaryota</taxon>
        <taxon>Fungi</taxon>
        <taxon>Dikarya</taxon>
        <taxon>Basidiomycota</taxon>
        <taxon>Agaricomycotina</taxon>
        <taxon>Agaricomycetes</taxon>
        <taxon>Agaricomycetidae</taxon>
        <taxon>Agaricales</taxon>
        <taxon>Marasmiineae</taxon>
        <taxon>Marasmiaceae</taxon>
        <taxon>Marasmius</taxon>
    </lineage>
</organism>
<gene>
    <name evidence="2" type="ORF">E1B28_007735</name>
</gene>
<dbReference type="AlphaFoldDB" id="A0A9P7S3Z4"/>
<evidence type="ECO:0000256" key="1">
    <source>
        <dbReference type="SAM" id="Phobius"/>
    </source>
</evidence>